<feature type="domain" description="DUF6443" evidence="2">
    <location>
        <begin position="31"/>
        <end position="149"/>
    </location>
</feature>
<reference evidence="3" key="1">
    <citation type="submission" date="2022-07" db="EMBL/GenBank/DDBJ databases">
        <title>Isolation, identification, and degradation of a PFOSA degrading strain from sewage treatment plant.</title>
        <authorList>
            <person name="Zhang L."/>
            <person name="Huo Y."/>
        </authorList>
    </citation>
    <scope>NUCLEOTIDE SEQUENCE</scope>
    <source>
        <strain evidence="3">C1</strain>
    </source>
</reference>
<organism evidence="3 4">
    <name type="scientific">Flavobacterium cerinum</name>
    <dbReference type="NCBI Taxonomy" id="2502784"/>
    <lineage>
        <taxon>Bacteria</taxon>
        <taxon>Pseudomonadati</taxon>
        <taxon>Bacteroidota</taxon>
        <taxon>Flavobacteriia</taxon>
        <taxon>Flavobacteriales</taxon>
        <taxon>Flavobacteriaceae</taxon>
        <taxon>Flavobacterium</taxon>
    </lineage>
</organism>
<proteinExistence type="predicted"/>
<dbReference type="InterPro" id="IPR022385">
    <property type="entry name" value="Rhs_assc_core"/>
</dbReference>
<accession>A0ABY5IQY0</accession>
<name>A0ABY5IQY0_9FLAO</name>
<evidence type="ECO:0000259" key="2">
    <source>
        <dbReference type="Pfam" id="PF20041"/>
    </source>
</evidence>
<keyword evidence="1" id="KW-0732">Signal</keyword>
<keyword evidence="4" id="KW-1185">Reference proteome</keyword>
<dbReference type="PANTHER" id="PTHR32305">
    <property type="match status" value="1"/>
</dbReference>
<feature type="signal peptide" evidence="1">
    <location>
        <begin position="1"/>
        <end position="17"/>
    </location>
</feature>
<dbReference type="NCBIfam" id="TIGR03696">
    <property type="entry name" value="Rhs_assc_core"/>
    <property type="match status" value="1"/>
</dbReference>
<evidence type="ECO:0000313" key="4">
    <source>
        <dbReference type="Proteomes" id="UP001059844"/>
    </source>
</evidence>
<dbReference type="PANTHER" id="PTHR32305:SF15">
    <property type="entry name" value="PROTEIN RHSA-RELATED"/>
    <property type="match status" value="1"/>
</dbReference>
<dbReference type="InterPro" id="IPR050708">
    <property type="entry name" value="T6SS_VgrG/RHS"/>
</dbReference>
<evidence type="ECO:0000313" key="3">
    <source>
        <dbReference type="EMBL" id="UUC45205.1"/>
    </source>
</evidence>
<feature type="chain" id="PRO_5046014893" evidence="1">
    <location>
        <begin position="18"/>
        <end position="1197"/>
    </location>
</feature>
<dbReference type="Pfam" id="PF20041">
    <property type="entry name" value="DUF6443"/>
    <property type="match status" value="1"/>
</dbReference>
<gene>
    <name evidence="3" type="ORF">NOX80_16465</name>
</gene>
<protein>
    <submittedName>
        <fullName evidence="3">DUF6443 domain-containing protein</fullName>
    </submittedName>
</protein>
<evidence type="ECO:0000256" key="1">
    <source>
        <dbReference type="SAM" id="SignalP"/>
    </source>
</evidence>
<dbReference type="RefSeq" id="WP_256550897.1">
    <property type="nucleotide sequence ID" value="NZ_CP101751.1"/>
</dbReference>
<dbReference type="Gene3D" id="2.180.10.10">
    <property type="entry name" value="RHS repeat-associated core"/>
    <property type="match status" value="1"/>
</dbReference>
<dbReference type="EMBL" id="CP101751">
    <property type="protein sequence ID" value="UUC45205.1"/>
    <property type="molecule type" value="Genomic_DNA"/>
</dbReference>
<dbReference type="Proteomes" id="UP001059844">
    <property type="component" value="Chromosome"/>
</dbReference>
<dbReference type="InterPro" id="IPR045619">
    <property type="entry name" value="DUF6443"/>
</dbReference>
<sequence length="1197" mass="136256">MKRIIYILFLLPLMLRAQDNSQNFVKSIHYRQVSSGNPQATVQYLDGFGRLVQKVVNKQSGTGKDLVTHYAYDQGRQIKEYLTYSTDQMTMPFYPNAEQSTLNYSHYVGKYPVSEKLFESSPLERVLKQGAPGADWQVNPTANNDHTIKFEYRTNVQNEVKRYFATTTWNATSGLYDIQLTDNGYYAANDLEKSSVKDENWTSGTNNTSEEFKNKEGQLVLKRTYSNGAHDTYYVYDKFGNLTYVIPPLVTNPTAQLNDLCYQYKYDKRKRLAEKKLPGKQWEFMVYNKADKLVATGPANSPFSNLSGTGWLITKYDAFGRVAYSGWYNGTEATATGRKTMQATLNFSGDFYESRNNPFVLNGVTVGYTNYTFPTGGMHVLSINYYDNYSYPSALAVPSAVEGQSVLSNPKTLMTANWLRILTTSNETLAEVNTIFYDAKAREVRGYISNQFGGYTQIDTKLDFTGKKLYTKTFHKRDNTMALLTIVDQYTYTPEDRPLLHTQQINNEPVQLLTKNTYNEIGELISKNVGGTDATGAVGLQKVDYRYNIRGWLTDINNMNAVDDPVLRMEEADLFGFKINYNQVTETDEDGIVFYGTTSAYGNVKRLYNGNISETFWKTKSDNVLRKYGYKYDDLNRLTGAYYQKPLAAETITNSYDEYVSYDKNGNILNLKRMGNLDHPNVTIDIDDLTYVYNGNRLMRVNDLTNNPEGFKDNGYGNTYNDYAYDANGNMTQDANKKITNIVYNHLNLPTEILFADGNKINYIYNAGGNKVQKSVLENGSTKSIDYLSGFQYLNMKLSFFPHVEGYVKVTSDTYFNYVFNYTDHLGNIRVSWTWDDKNGALAIMEENHYYPFGLKHRAYNTEEYTYTMPMDGSPGYNVPELNIVVPRIPNPYKYRYNGKEFQDELGLNVYDYGARNYDAAIGRWMNIDPKSELLERSSPYVYALNSPIVYVDGDGELPILINGKTMADSERADISYWTKEIVNTIKNSGIANPGGEVHYVDGNRGWNHYNGKSWASERNPEFPSDRRMGGRLAAKDDWKNVLSKLARDPKTGKIIEKIQIYTHSRGSAFGVGYTEELLKLIKENAREFLDANNVIDYVFNMAPHQSDFLTSPEGVDGYSMDHSRDKLSDNDMKGLEGAFTSKEKSNGAFGAHSITSFNDNLKVFISAYLKGGTNKDINNNFIKMMKEKYGITVKIK</sequence>